<accession>A0AAE9CE95</accession>
<evidence type="ECO:0000256" key="1">
    <source>
        <dbReference type="ARBA" id="ARBA00005790"/>
    </source>
</evidence>
<dbReference type="SMART" id="SM00072">
    <property type="entry name" value="GuKc"/>
    <property type="match status" value="1"/>
</dbReference>
<organism evidence="5 6">
    <name type="scientific">Bacillus phage vB_BanS_Nate</name>
    <dbReference type="NCBI Taxonomy" id="2894788"/>
    <lineage>
        <taxon>Viruses</taxon>
        <taxon>Duplodnaviria</taxon>
        <taxon>Heunggongvirae</taxon>
        <taxon>Uroviricota</taxon>
        <taxon>Caudoviricetes</taxon>
        <taxon>Joanripponvirinae</taxon>
        <taxon>Natevirus</taxon>
        <taxon>Natevirus nate</taxon>
    </lineage>
</organism>
<dbReference type="Pfam" id="PF00625">
    <property type="entry name" value="Guanylate_kin"/>
    <property type="match status" value="1"/>
</dbReference>
<evidence type="ECO:0000313" key="5">
    <source>
        <dbReference type="EMBL" id="UGO51009.1"/>
    </source>
</evidence>
<feature type="domain" description="Guanylate kinase-like" evidence="4">
    <location>
        <begin position="1"/>
        <end position="183"/>
    </location>
</feature>
<dbReference type="PANTHER" id="PTHR23117">
    <property type="entry name" value="GUANYLATE KINASE-RELATED"/>
    <property type="match status" value="1"/>
</dbReference>
<sequence>MALILLTGMSGVGKTSIMEYVKRHLFPRETVSECISHTTRPIRKEAGEVDGVTYYYTDSKKFGDMIEDEEFAECVRYAGHSYGITIDEIKRVQEKSRHTYIILNYEGYKQVKQIFPNAVGIFLHMSKEDCMANMLLRKDSMENALERIALYDDEIKNRDEYDYVIKNVRHRQQATAQVIQNIMRQYE</sequence>
<evidence type="ECO:0000256" key="3">
    <source>
        <dbReference type="ARBA" id="ARBA00022777"/>
    </source>
</evidence>
<dbReference type="PANTHER" id="PTHR23117:SF13">
    <property type="entry name" value="GUANYLATE KINASE"/>
    <property type="match status" value="1"/>
</dbReference>
<reference evidence="5" key="1">
    <citation type="submission" date="2021-10" db="EMBL/GenBank/DDBJ databases">
        <authorList>
            <person name="Lavering E.D."/>
            <person name="James R."/>
            <person name="Fairholm J.D."/>
            <person name="Ogilvie B.H."/>
            <person name="Thurgood T.L."/>
            <person name="Robison R.A."/>
            <person name="Grose J.H."/>
        </authorList>
    </citation>
    <scope>NUCLEOTIDE SEQUENCE</scope>
</reference>
<dbReference type="InterPro" id="IPR008144">
    <property type="entry name" value="Guanylate_kin-like_dom"/>
</dbReference>
<dbReference type="Proteomes" id="UP000827544">
    <property type="component" value="Segment"/>
</dbReference>
<dbReference type="GO" id="GO:0004385">
    <property type="term" value="F:GMP kinase activity"/>
    <property type="evidence" value="ECO:0007669"/>
    <property type="project" value="TreeGrafter"/>
</dbReference>
<dbReference type="InterPro" id="IPR027417">
    <property type="entry name" value="P-loop_NTPase"/>
</dbReference>
<dbReference type="EMBL" id="OK499992">
    <property type="protein sequence ID" value="UGO51009.1"/>
    <property type="molecule type" value="Genomic_DNA"/>
</dbReference>
<dbReference type="CDD" id="cd00071">
    <property type="entry name" value="GMPK"/>
    <property type="match status" value="1"/>
</dbReference>
<evidence type="ECO:0000259" key="4">
    <source>
        <dbReference type="PROSITE" id="PS50052"/>
    </source>
</evidence>
<dbReference type="SUPFAM" id="SSF52540">
    <property type="entry name" value="P-loop containing nucleoside triphosphate hydrolases"/>
    <property type="match status" value="1"/>
</dbReference>
<dbReference type="PROSITE" id="PS50052">
    <property type="entry name" value="GUANYLATE_KINASE_2"/>
    <property type="match status" value="1"/>
</dbReference>
<keyword evidence="3 5" id="KW-0418">Kinase</keyword>
<comment type="similarity">
    <text evidence="1">Belongs to the guanylate kinase family.</text>
</comment>
<protein>
    <submittedName>
        <fullName evidence="5">Guanylate kinase</fullName>
    </submittedName>
</protein>
<dbReference type="InterPro" id="IPR008145">
    <property type="entry name" value="GK/Ca_channel_bsu"/>
</dbReference>
<name>A0AAE9CE95_9CAUD</name>
<keyword evidence="6" id="KW-1185">Reference proteome</keyword>
<keyword evidence="2" id="KW-0808">Transferase</keyword>
<evidence type="ECO:0000313" key="6">
    <source>
        <dbReference type="Proteomes" id="UP000827544"/>
    </source>
</evidence>
<evidence type="ECO:0000256" key="2">
    <source>
        <dbReference type="ARBA" id="ARBA00022679"/>
    </source>
</evidence>
<dbReference type="Gene3D" id="3.40.50.300">
    <property type="entry name" value="P-loop containing nucleotide triphosphate hydrolases"/>
    <property type="match status" value="1"/>
</dbReference>
<proteinExistence type="inferred from homology"/>
<gene>
    <name evidence="5" type="ORF">NATE_156</name>
</gene>